<dbReference type="OrthoDB" id="273392at2"/>
<dbReference type="InterPro" id="IPR003439">
    <property type="entry name" value="ABC_transporter-like_ATP-bd"/>
</dbReference>
<dbReference type="GO" id="GO:0016887">
    <property type="term" value="F:ATP hydrolysis activity"/>
    <property type="evidence" value="ECO:0007669"/>
    <property type="project" value="InterPro"/>
</dbReference>
<keyword evidence="3 6" id="KW-0067">ATP-binding</keyword>
<dbReference type="PANTHER" id="PTHR24220">
    <property type="entry name" value="IMPORT ATP-BINDING PROTEIN"/>
    <property type="match status" value="1"/>
</dbReference>
<dbReference type="KEGG" id="phm:PSMK_00030"/>
<dbReference type="SUPFAM" id="SSF52540">
    <property type="entry name" value="P-loop containing nucleoside triphosphate hydrolases"/>
    <property type="match status" value="1"/>
</dbReference>
<dbReference type="InterPro" id="IPR015854">
    <property type="entry name" value="ABC_transpr_LolD-like"/>
</dbReference>
<protein>
    <submittedName>
        <fullName evidence="6">Putative ABC transporter ATP-binding protein</fullName>
    </submittedName>
</protein>
<dbReference type="Gene3D" id="3.40.50.300">
    <property type="entry name" value="P-loop containing nucleotide triphosphate hydrolases"/>
    <property type="match status" value="1"/>
</dbReference>
<evidence type="ECO:0000256" key="4">
    <source>
        <dbReference type="ARBA" id="ARBA00038388"/>
    </source>
</evidence>
<evidence type="ECO:0000256" key="2">
    <source>
        <dbReference type="ARBA" id="ARBA00022741"/>
    </source>
</evidence>
<keyword evidence="1" id="KW-0813">Transport</keyword>
<proteinExistence type="inferred from homology"/>
<dbReference type="EMBL" id="AP012338">
    <property type="protein sequence ID" value="BAM02162.1"/>
    <property type="molecule type" value="Genomic_DNA"/>
</dbReference>
<evidence type="ECO:0000256" key="3">
    <source>
        <dbReference type="ARBA" id="ARBA00022840"/>
    </source>
</evidence>
<evidence type="ECO:0000313" key="7">
    <source>
        <dbReference type="Proteomes" id="UP000007881"/>
    </source>
</evidence>
<dbReference type="GO" id="GO:0098796">
    <property type="term" value="C:membrane protein complex"/>
    <property type="evidence" value="ECO:0007669"/>
    <property type="project" value="UniProtKB-ARBA"/>
</dbReference>
<dbReference type="InterPro" id="IPR003593">
    <property type="entry name" value="AAA+_ATPase"/>
</dbReference>
<keyword evidence="2" id="KW-0547">Nucleotide-binding</keyword>
<dbReference type="AlphaFoldDB" id="I0IA74"/>
<gene>
    <name evidence="6" type="ordered locus">PSMK_00030</name>
</gene>
<dbReference type="PROSITE" id="PS00211">
    <property type="entry name" value="ABC_TRANSPORTER_1"/>
    <property type="match status" value="1"/>
</dbReference>
<dbReference type="PROSITE" id="PS50893">
    <property type="entry name" value="ABC_TRANSPORTER_2"/>
    <property type="match status" value="1"/>
</dbReference>
<dbReference type="SMART" id="SM00382">
    <property type="entry name" value="AAA"/>
    <property type="match status" value="1"/>
</dbReference>
<dbReference type="InterPro" id="IPR027417">
    <property type="entry name" value="P-loop_NTPase"/>
</dbReference>
<dbReference type="Pfam" id="PF00005">
    <property type="entry name" value="ABC_tran"/>
    <property type="match status" value="1"/>
</dbReference>
<dbReference type="GO" id="GO:0005524">
    <property type="term" value="F:ATP binding"/>
    <property type="evidence" value="ECO:0007669"/>
    <property type="project" value="UniProtKB-KW"/>
</dbReference>
<feature type="domain" description="ABC transporter" evidence="5">
    <location>
        <begin position="20"/>
        <end position="257"/>
    </location>
</feature>
<comment type="similarity">
    <text evidence="4">Belongs to the ABC transporter superfamily. Macrolide exporter (TC 3.A.1.122) family.</text>
</comment>
<dbReference type="CDD" id="cd03255">
    <property type="entry name" value="ABC_MJ0796_LolCDE_FtsE"/>
    <property type="match status" value="1"/>
</dbReference>
<dbReference type="RefSeq" id="WP_014435382.1">
    <property type="nucleotide sequence ID" value="NC_017080.1"/>
</dbReference>
<evidence type="ECO:0000259" key="5">
    <source>
        <dbReference type="PROSITE" id="PS50893"/>
    </source>
</evidence>
<evidence type="ECO:0000256" key="1">
    <source>
        <dbReference type="ARBA" id="ARBA00022448"/>
    </source>
</evidence>
<dbReference type="GO" id="GO:0022857">
    <property type="term" value="F:transmembrane transporter activity"/>
    <property type="evidence" value="ECO:0007669"/>
    <property type="project" value="UniProtKB-ARBA"/>
</dbReference>
<dbReference type="Proteomes" id="UP000007881">
    <property type="component" value="Chromosome"/>
</dbReference>
<dbReference type="GO" id="GO:0005886">
    <property type="term" value="C:plasma membrane"/>
    <property type="evidence" value="ECO:0007669"/>
    <property type="project" value="TreeGrafter"/>
</dbReference>
<dbReference type="InterPro" id="IPR017911">
    <property type="entry name" value="MacB-like_ATP-bd"/>
</dbReference>
<evidence type="ECO:0000313" key="6">
    <source>
        <dbReference type="EMBL" id="BAM02162.1"/>
    </source>
</evidence>
<organism evidence="6 7">
    <name type="scientific">Phycisphaera mikurensis (strain NBRC 102666 / KCTC 22515 / FYK2301M01)</name>
    <dbReference type="NCBI Taxonomy" id="1142394"/>
    <lineage>
        <taxon>Bacteria</taxon>
        <taxon>Pseudomonadati</taxon>
        <taxon>Planctomycetota</taxon>
        <taxon>Phycisphaerae</taxon>
        <taxon>Phycisphaerales</taxon>
        <taxon>Phycisphaeraceae</taxon>
        <taxon>Phycisphaera</taxon>
    </lineage>
</organism>
<reference evidence="6 7" key="1">
    <citation type="submission" date="2012-02" db="EMBL/GenBank/DDBJ databases">
        <title>Complete genome sequence of Phycisphaera mikurensis NBRC 102666.</title>
        <authorList>
            <person name="Ankai A."/>
            <person name="Hosoyama A."/>
            <person name="Terui Y."/>
            <person name="Sekine M."/>
            <person name="Fukai R."/>
            <person name="Kato Y."/>
            <person name="Nakamura S."/>
            <person name="Yamada-Narita S."/>
            <person name="Kawakoshi A."/>
            <person name="Fukunaga Y."/>
            <person name="Yamazaki S."/>
            <person name="Fujita N."/>
        </authorList>
    </citation>
    <scope>NUCLEOTIDE SEQUENCE [LARGE SCALE GENOMIC DNA]</scope>
    <source>
        <strain evidence="7">NBRC 102666 / KCTC 22515 / FYK2301M01</strain>
    </source>
</reference>
<dbReference type="STRING" id="1142394.PSMK_00030"/>
<keyword evidence="7" id="KW-1185">Reference proteome</keyword>
<dbReference type="PANTHER" id="PTHR24220:SF86">
    <property type="entry name" value="ABC TRANSPORTER ABCH.1"/>
    <property type="match status" value="1"/>
</dbReference>
<dbReference type="eggNOG" id="COG1136">
    <property type="taxonomic scope" value="Bacteria"/>
</dbReference>
<name>I0IA74_PHYMF</name>
<dbReference type="HOGENOM" id="CLU_000604_1_22_0"/>
<accession>I0IA74</accession>
<dbReference type="FunFam" id="3.40.50.300:FF:000032">
    <property type="entry name" value="Export ABC transporter ATP-binding protein"/>
    <property type="match status" value="1"/>
</dbReference>
<dbReference type="InterPro" id="IPR017871">
    <property type="entry name" value="ABC_transporter-like_CS"/>
</dbReference>
<sequence length="258" mass="27623">MEASATPPPPLDPGAPVPIIRTVGLTKVYGGGDAATHALRGVDAVIHRGELIAVMGPSGSGKSTFFNMIGGLDGPTGGRILIDEVDVAQLSAAELAFLRCRKIGYIFQQYNLVRYMTALENVTVPMAFAGVDPDAARGRGMALLETVGIAQRWDHRPVELSGGQQQRVAIARALANRPAILLADEPTANLDFATGQDVLDLLVRINRDAGVTVVCSTHDHRLLALCDRIMWIKDGRLDRVQEREDVRITVGSVAGEEP</sequence>